<reference evidence="2" key="1">
    <citation type="submission" date="2016-10" db="EMBL/GenBank/DDBJ databases">
        <authorList>
            <person name="Varghese N."/>
            <person name="Submissions S."/>
        </authorList>
    </citation>
    <scope>NUCLEOTIDE SEQUENCE [LARGE SCALE GENOMIC DNA]</scope>
    <source>
        <strain evidence="2">DSM 26542</strain>
    </source>
</reference>
<keyword evidence="2" id="KW-1185">Reference proteome</keyword>
<protein>
    <submittedName>
        <fullName evidence="1">Uncharacterized protein</fullName>
    </submittedName>
</protein>
<name>A0A1I3LLN3_9FLAO</name>
<dbReference type="STRING" id="1150112.SAMN04487893_101385"/>
<organism evidence="1 2">
    <name type="scientific">Myroides guanonis</name>
    <dbReference type="NCBI Taxonomy" id="1150112"/>
    <lineage>
        <taxon>Bacteria</taxon>
        <taxon>Pseudomonadati</taxon>
        <taxon>Bacteroidota</taxon>
        <taxon>Flavobacteriia</taxon>
        <taxon>Flavobacteriales</taxon>
        <taxon>Flavobacteriaceae</taxon>
        <taxon>Myroides</taxon>
    </lineage>
</organism>
<evidence type="ECO:0000313" key="1">
    <source>
        <dbReference type="EMBL" id="SFI85617.1"/>
    </source>
</evidence>
<dbReference type="AlphaFoldDB" id="A0A1I3LLN3"/>
<sequence>MLRKINTSLTALKSEHEIKTNLTDNASKPLDEFLGKYETVSIDDPMRILDKNTLERKEAVADHGILKLLEGTWYSYNENPKRESSGIHTTIMPSPGTDQNKIPGKFAFDCEEYLEKLHFESVSGGVRNRGGATEQFCGAMKYEQSIKSVSKPKNNAGLFPGIHEENGMYLWMSDVINNPATEDSIKTDRGIHNWNTLSGLEVLINNLYPTTPSGTELLKFKTLLNKHPYLDVPFFNIGTIETPQYVTENNIGTQNVVSIVPPKELKVREGIDGPFFIPDYSISRSGVIPHGSTITLLGNVSNKGGSIVLNGKPDFIKTSALTDKINTILNNQGKLNSENITKLIETASATEISEISKILSATNEHFTDTNIEKETLIAKLKKILEEERINSQWDYDHLAISRTMGSGKNGNNNNLPNTSDLKRPFDLDNPPLPFTSIIDLNSDNDNGENLVYTQRMFLDKLYPYSVRPDFRLRDAIKEQDINRYMHFSLSSKNKTGAQGGILNIPFVNRFVPTVEMNMNMWIEEVTENGKTFLQLQYEQIIFFEFGFGDNGGLTSWPHIQVNTLRKYADLNEKSRALVEEQFINPEKEIFKKKMDEYCKPEANESSKCPYHNSK</sequence>
<evidence type="ECO:0000313" key="2">
    <source>
        <dbReference type="Proteomes" id="UP000243887"/>
    </source>
</evidence>
<dbReference type="OrthoDB" id="118689at2"/>
<dbReference type="EMBL" id="FORU01000001">
    <property type="protein sequence ID" value="SFI85617.1"/>
    <property type="molecule type" value="Genomic_DNA"/>
</dbReference>
<gene>
    <name evidence="1" type="ORF">SAMN04487893_101385</name>
</gene>
<proteinExistence type="predicted"/>
<accession>A0A1I3LLN3</accession>
<dbReference type="Proteomes" id="UP000243887">
    <property type="component" value="Unassembled WGS sequence"/>
</dbReference>
<dbReference type="RefSeq" id="WP_090677745.1">
    <property type="nucleotide sequence ID" value="NZ_FORU01000001.1"/>
</dbReference>